<protein>
    <recommendedName>
        <fullName evidence="6">Maf-like protein</fullName>
    </recommendedName>
</protein>
<dbReference type="EMBL" id="JAUTXT010000021">
    <property type="protein sequence ID" value="KAK3674223.1"/>
    <property type="molecule type" value="Genomic_DNA"/>
</dbReference>
<evidence type="ECO:0008006" key="6">
    <source>
        <dbReference type="Google" id="ProtNLM"/>
    </source>
</evidence>
<dbReference type="SUPFAM" id="SSF52972">
    <property type="entry name" value="ITPase-like"/>
    <property type="match status" value="1"/>
</dbReference>
<reference evidence="4" key="1">
    <citation type="submission" date="2023-07" db="EMBL/GenBank/DDBJ databases">
        <title>Black Yeasts Isolated from many extreme environments.</title>
        <authorList>
            <person name="Coleine C."/>
            <person name="Stajich J.E."/>
            <person name="Selbmann L."/>
        </authorList>
    </citation>
    <scope>NUCLEOTIDE SEQUENCE</scope>
    <source>
        <strain evidence="4">CCFEE 5485</strain>
    </source>
</reference>
<dbReference type="Pfam" id="PF02545">
    <property type="entry name" value="Maf"/>
    <property type="match status" value="1"/>
</dbReference>
<dbReference type="PANTHER" id="PTHR43213">
    <property type="entry name" value="BIFUNCTIONAL DTTP/UTP PYROPHOSPHATASE/METHYLTRANSFERASE PROTEIN-RELATED"/>
    <property type="match status" value="1"/>
</dbReference>
<keyword evidence="5" id="KW-1185">Reference proteome</keyword>
<feature type="region of interest" description="Disordered" evidence="3">
    <location>
        <begin position="1"/>
        <end position="36"/>
    </location>
</feature>
<evidence type="ECO:0000256" key="2">
    <source>
        <dbReference type="ARBA" id="ARBA00022801"/>
    </source>
</evidence>
<dbReference type="CDD" id="cd00555">
    <property type="entry name" value="Maf"/>
    <property type="match status" value="1"/>
</dbReference>
<dbReference type="Gene3D" id="3.90.950.10">
    <property type="match status" value="1"/>
</dbReference>
<comment type="cofactor">
    <cofactor evidence="1">
        <name>a divalent metal cation</name>
        <dbReference type="ChEBI" id="CHEBI:60240"/>
    </cofactor>
</comment>
<dbReference type="PANTHER" id="PTHR43213:SF5">
    <property type="entry name" value="BIFUNCTIONAL DTTP_UTP PYROPHOSPHATASE_METHYLTRANSFERASE PROTEIN-RELATED"/>
    <property type="match status" value="1"/>
</dbReference>
<keyword evidence="2" id="KW-0378">Hydrolase</keyword>
<evidence type="ECO:0000256" key="1">
    <source>
        <dbReference type="ARBA" id="ARBA00001968"/>
    </source>
</evidence>
<comment type="caution">
    <text evidence="4">The sequence shown here is derived from an EMBL/GenBank/DDBJ whole genome shotgun (WGS) entry which is preliminary data.</text>
</comment>
<sequence>MADHKTSLEPPPAYTDEPPAAQSATNAAPPPRQGVVRAPLPLNLPALNMIRGKRVILASASPRRRQLLAQSDDSKLSGTNDSHLEQVGLNELEIIPSTEPENQDKALPPFEYVLATAEQKARNVYAAQIDSPQGEPALVIAADTVVSTHMGQILEKPRSERDHIATLKMLRDQNGGWHKVYTAVVCMAPLDSLADPGYAFETHVEETAVKFDQSVTDDLIVSYVRTREGADKAGGYGIQGVGSILVEKIDGTFDNVVGLPLRATLQLIEKVIVEPDVPDEVEEAL</sequence>
<gene>
    <name evidence="4" type="ORF">LTR78_006070</name>
</gene>
<dbReference type="HAMAP" id="MF_00528">
    <property type="entry name" value="Maf"/>
    <property type="match status" value="1"/>
</dbReference>
<proteinExistence type="inferred from homology"/>
<accession>A0AAE0WM19</accession>
<dbReference type="NCBIfam" id="TIGR00172">
    <property type="entry name" value="maf"/>
    <property type="match status" value="1"/>
</dbReference>
<dbReference type="GO" id="GO:0047429">
    <property type="term" value="F:nucleoside triphosphate diphosphatase activity"/>
    <property type="evidence" value="ECO:0007669"/>
    <property type="project" value="InterPro"/>
</dbReference>
<evidence type="ECO:0000256" key="3">
    <source>
        <dbReference type="SAM" id="MobiDB-lite"/>
    </source>
</evidence>
<evidence type="ECO:0000313" key="4">
    <source>
        <dbReference type="EMBL" id="KAK3674223.1"/>
    </source>
</evidence>
<name>A0AAE0WM19_9PEZI</name>
<dbReference type="Proteomes" id="UP001274830">
    <property type="component" value="Unassembled WGS sequence"/>
</dbReference>
<evidence type="ECO:0000313" key="5">
    <source>
        <dbReference type="Proteomes" id="UP001274830"/>
    </source>
</evidence>
<organism evidence="4 5">
    <name type="scientific">Recurvomyces mirabilis</name>
    <dbReference type="NCBI Taxonomy" id="574656"/>
    <lineage>
        <taxon>Eukaryota</taxon>
        <taxon>Fungi</taxon>
        <taxon>Dikarya</taxon>
        <taxon>Ascomycota</taxon>
        <taxon>Pezizomycotina</taxon>
        <taxon>Dothideomycetes</taxon>
        <taxon>Dothideomycetidae</taxon>
        <taxon>Mycosphaerellales</taxon>
        <taxon>Teratosphaeriaceae</taxon>
        <taxon>Recurvomyces</taxon>
    </lineage>
</organism>
<dbReference type="InterPro" id="IPR003697">
    <property type="entry name" value="Maf-like"/>
</dbReference>
<dbReference type="InterPro" id="IPR029001">
    <property type="entry name" value="ITPase-like_fam"/>
</dbReference>
<dbReference type="AlphaFoldDB" id="A0AAE0WM19"/>